<dbReference type="OrthoDB" id="9813146at2"/>
<keyword evidence="2" id="KW-0732">Signal</keyword>
<dbReference type="STRING" id="1379270.GEMMAAP_07045"/>
<reference evidence="3 4" key="1">
    <citation type="journal article" date="2014" name="Proc. Natl. Acad. Sci. U.S.A.">
        <title>Functional type 2 photosynthetic reaction centers found in the rare bacterial phylum Gemmatimonadetes.</title>
        <authorList>
            <person name="Zeng Y."/>
            <person name="Feng F."/>
            <person name="Medova H."/>
            <person name="Dean J."/>
            <person name="Koblizek M."/>
        </authorList>
    </citation>
    <scope>NUCLEOTIDE SEQUENCE [LARGE SCALE GENOMIC DNA]</scope>
    <source>
        <strain evidence="3 4">AP64</strain>
    </source>
</reference>
<evidence type="ECO:0000256" key="2">
    <source>
        <dbReference type="SAM" id="SignalP"/>
    </source>
</evidence>
<dbReference type="AlphaFoldDB" id="A0A143BHZ9"/>
<gene>
    <name evidence="3" type="ORF">GEMMAAP_07045</name>
</gene>
<evidence type="ECO:0000313" key="3">
    <source>
        <dbReference type="EMBL" id="AMW04667.1"/>
    </source>
</evidence>
<dbReference type="KEGG" id="gph:GEMMAAP_07045"/>
<accession>A0A143BHZ9</accession>
<evidence type="ECO:0000313" key="4">
    <source>
        <dbReference type="Proteomes" id="UP000076404"/>
    </source>
</evidence>
<sequence length="162" mass="17157">MNRAFRSFALALVCIVAGTWLLCSPRDQASLPSAPVPAPVPAAGDAPAAGPASAAPQTPTAPRSTIGFRSRVRLDEHFAKHGAEFAAPTADAYLALAQAVRAAPPSGEVLEITRPTDGVISKYDRSSGAFIAFDADSTIRTFFKPNDGEAYFRRQSRRSPRS</sequence>
<evidence type="ECO:0000256" key="1">
    <source>
        <dbReference type="SAM" id="MobiDB-lite"/>
    </source>
</evidence>
<name>A0A143BHZ9_9BACT</name>
<feature type="compositionally biased region" description="Low complexity" evidence="1">
    <location>
        <begin position="41"/>
        <end position="62"/>
    </location>
</feature>
<proteinExistence type="predicted"/>
<protein>
    <submittedName>
        <fullName evidence="3">Uncharacterized protein</fullName>
    </submittedName>
</protein>
<feature type="signal peptide" evidence="2">
    <location>
        <begin position="1"/>
        <end position="29"/>
    </location>
</feature>
<feature type="chain" id="PRO_5007506841" evidence="2">
    <location>
        <begin position="30"/>
        <end position="162"/>
    </location>
</feature>
<dbReference type="RefSeq" id="WP_026850415.1">
    <property type="nucleotide sequence ID" value="NZ_CP011454.1"/>
</dbReference>
<dbReference type="eggNOG" id="COG5529">
    <property type="taxonomic scope" value="Bacteria"/>
</dbReference>
<reference evidence="3 4" key="2">
    <citation type="journal article" date="2016" name="Environ. Microbiol. Rep.">
        <title>Metagenomic evidence for the presence of phototrophic Gemmatimonadetes bacteria in diverse environments.</title>
        <authorList>
            <person name="Zeng Y."/>
            <person name="Baumbach J."/>
            <person name="Barbosa E.G."/>
            <person name="Azevedo V."/>
            <person name="Zhang C."/>
            <person name="Koblizek M."/>
        </authorList>
    </citation>
    <scope>NUCLEOTIDE SEQUENCE [LARGE SCALE GENOMIC DNA]</scope>
    <source>
        <strain evidence="3 4">AP64</strain>
    </source>
</reference>
<dbReference type="EMBL" id="CP011454">
    <property type="protein sequence ID" value="AMW04667.1"/>
    <property type="molecule type" value="Genomic_DNA"/>
</dbReference>
<feature type="region of interest" description="Disordered" evidence="1">
    <location>
        <begin position="41"/>
        <end position="65"/>
    </location>
</feature>
<dbReference type="Proteomes" id="UP000076404">
    <property type="component" value="Chromosome"/>
</dbReference>
<keyword evidence="4" id="KW-1185">Reference proteome</keyword>
<organism evidence="3 4">
    <name type="scientific">Gemmatimonas phototrophica</name>
    <dbReference type="NCBI Taxonomy" id="1379270"/>
    <lineage>
        <taxon>Bacteria</taxon>
        <taxon>Pseudomonadati</taxon>
        <taxon>Gemmatimonadota</taxon>
        <taxon>Gemmatimonadia</taxon>
        <taxon>Gemmatimonadales</taxon>
        <taxon>Gemmatimonadaceae</taxon>
        <taxon>Gemmatimonas</taxon>
    </lineage>
</organism>